<comment type="caution">
    <text evidence="2">The sequence shown here is derived from an EMBL/GenBank/DDBJ whole genome shotgun (WGS) entry which is preliminary data.</text>
</comment>
<proteinExistence type="predicted"/>
<keyword evidence="3" id="KW-1185">Reference proteome</keyword>
<evidence type="ECO:0000313" key="3">
    <source>
        <dbReference type="Proteomes" id="UP001416858"/>
    </source>
</evidence>
<dbReference type="Proteomes" id="UP001416858">
    <property type="component" value="Unassembled WGS sequence"/>
</dbReference>
<dbReference type="InterPro" id="IPR041160">
    <property type="entry name" value="LD_cluster2"/>
</dbReference>
<gene>
    <name evidence="2" type="ORF">Rcae01_01629</name>
</gene>
<evidence type="ECO:0000259" key="1">
    <source>
        <dbReference type="Pfam" id="PF12770"/>
    </source>
</evidence>
<name>A0ABP9VLY9_9BACT</name>
<dbReference type="Pfam" id="PF18163">
    <property type="entry name" value="LD_cluster2"/>
    <property type="match status" value="1"/>
</dbReference>
<evidence type="ECO:0000313" key="2">
    <source>
        <dbReference type="EMBL" id="GAA5506177.1"/>
    </source>
</evidence>
<dbReference type="RefSeq" id="WP_345683131.1">
    <property type="nucleotide sequence ID" value="NZ_BAABRO010000002.1"/>
</dbReference>
<sequence length="1256" mass="138217">MARETRSTDSAAVTRPLFSIAVARVSDEDRQWAQRLGHELYQVLTRDPDDPLSFGPGIPVAIDVDLNDAAIGGDCERDAVDTRSHLTALAEHVLVVMVAGTNTLLLEPDETVQRMNRYGGEQVRLTKLLVPTDARWSGEAKRMSKVEVADAVLGKEDISTVVDCVLKTMGECFFRIHDQSDTAKRFQLIRPHLFLSKTTAVPDPVLGSVSLQSSGAKRSPLWQCFSSIGMMEDAVVDRVVQSQGQLAGVLVALQGSSAGETRLQNREIIVAKKQGWPIVWVPREASSPAANVVPPTAFPQWLFNTQSTNPQQRVVRWETLLRMAAVEYLRHVHFHLIADRIIATAQLPLNTAVIGRAPELLDLTSGPLRDAATRTVLYPDPALTPEGREVLRAAAPLLHPITPSSLIGRGISNDAAGRLITPLDGIRVGLSVSYIREEEFELGQTQLHLQDAVVQMTRSLIGGGASISYGGGFKIGRATSMTPLLGELIDAYNETAINPAQRLRVFQSATSKLDDVPETVRCQLRHMGKSKDLAGARIFSSDEYEHLPFGMLLSEMRAVMTAETDARVAIGGQLFPREVEGKAGYGGRFSGVAEEVYRALDAKQPVYLCGGFGGLTRRLTRLMQRPDEDDSFWDERSYGGNRRFTGLVWDFDHHPKRGRLKLPTNLLALAKFIAKFAQALGDDDAKWREFNGLDRQQNEVLFNATDPILLSSLVSEGLMRWRTLRTVRDGKLRIEAIHGNVTSVTHADVLALPVFEDVDPQGAGAAIDRITGGMVRQAQSQLGRLIGVRSDQLDVDYLCAVSLGKVSENNETMANVQKAIREAAEHIMLTCRAEGFDSLAVVTFGGSTLHHYEDAVKAMLEGFRRRPDGLLIKWVEADDGRFRQLLETLRPRNDTDVTTVLKPTQAEPPTSYPWFSLLVKYKDNVLDVTALPQHGTGVAWTHAVPVDPQTIDQLSTGRGSRNKLTPHEDDLRERGIALVKLLFGDNADDFWNRCKNCPIAITHDVTASKIPFELMRFADGDLADDVPAIRGGIHRWLAVSGSRMSTSFGRPRLARKLSVGLVIDPTNDLDGARREGLAIKRTLVAMGNDVQWICLGDDDQAVTRDDVIDMLQQVDVLHYCGHAYFDEDDRTQSGLLLAGNQRLTSQDLSAVAPIPRVVIFNACEAGRVRGRAKPPQYESYSLAEMVLRSGVEAFIGTFWEVGDDAAAAFAGEVYTGLTAGLTLRDSVTQARKQLAVAKQNDWANYILYGDGRFRLA</sequence>
<dbReference type="InterPro" id="IPR043472">
    <property type="entry name" value="Macro_dom-like"/>
</dbReference>
<dbReference type="Gene3D" id="3.40.220.10">
    <property type="entry name" value="Leucine Aminopeptidase, subunit E, domain 1"/>
    <property type="match status" value="1"/>
</dbReference>
<dbReference type="Pfam" id="PF12770">
    <property type="entry name" value="CHAT"/>
    <property type="match status" value="1"/>
</dbReference>
<dbReference type="EMBL" id="BAABRO010000002">
    <property type="protein sequence ID" value="GAA5506177.1"/>
    <property type="molecule type" value="Genomic_DNA"/>
</dbReference>
<protein>
    <recommendedName>
        <fullName evidence="1">CHAT domain-containing protein</fullName>
    </recommendedName>
</protein>
<organism evidence="2 3">
    <name type="scientific">Novipirellula caenicola</name>
    <dbReference type="NCBI Taxonomy" id="1536901"/>
    <lineage>
        <taxon>Bacteria</taxon>
        <taxon>Pseudomonadati</taxon>
        <taxon>Planctomycetota</taxon>
        <taxon>Planctomycetia</taxon>
        <taxon>Pirellulales</taxon>
        <taxon>Pirellulaceae</taxon>
        <taxon>Novipirellula</taxon>
    </lineage>
</organism>
<feature type="domain" description="CHAT" evidence="1">
    <location>
        <begin position="1067"/>
        <end position="1250"/>
    </location>
</feature>
<accession>A0ABP9VLY9</accession>
<reference evidence="2 3" key="1">
    <citation type="submission" date="2024-02" db="EMBL/GenBank/DDBJ databases">
        <title>Rhodopirellula caenicola NBRC 110016.</title>
        <authorList>
            <person name="Ichikawa N."/>
            <person name="Katano-Makiyama Y."/>
            <person name="Hidaka K."/>
        </authorList>
    </citation>
    <scope>NUCLEOTIDE SEQUENCE [LARGE SCALE GENOMIC DNA]</scope>
    <source>
        <strain evidence="2 3">NBRC 110016</strain>
    </source>
</reference>
<dbReference type="InterPro" id="IPR024983">
    <property type="entry name" value="CHAT_dom"/>
</dbReference>